<keyword evidence="2" id="KW-1185">Reference proteome</keyword>
<accession>A0A4Y2INB1</accession>
<comment type="caution">
    <text evidence="1">The sequence shown here is derived from an EMBL/GenBank/DDBJ whole genome shotgun (WGS) entry which is preliminary data.</text>
</comment>
<dbReference type="AlphaFoldDB" id="A0A4Y2INB1"/>
<proteinExistence type="predicted"/>
<evidence type="ECO:0000313" key="2">
    <source>
        <dbReference type="Proteomes" id="UP000499080"/>
    </source>
</evidence>
<evidence type="ECO:0000313" key="1">
    <source>
        <dbReference type="EMBL" id="GBM79323.1"/>
    </source>
</evidence>
<dbReference type="EMBL" id="BGPR01002816">
    <property type="protein sequence ID" value="GBM79323.1"/>
    <property type="molecule type" value="Genomic_DNA"/>
</dbReference>
<reference evidence="1 2" key="1">
    <citation type="journal article" date="2019" name="Sci. Rep.">
        <title>Orb-weaving spider Araneus ventricosus genome elucidates the spidroin gene catalogue.</title>
        <authorList>
            <person name="Kono N."/>
            <person name="Nakamura H."/>
            <person name="Ohtoshi R."/>
            <person name="Moran D.A.P."/>
            <person name="Shinohara A."/>
            <person name="Yoshida Y."/>
            <person name="Fujiwara M."/>
            <person name="Mori M."/>
            <person name="Tomita M."/>
            <person name="Arakawa K."/>
        </authorList>
    </citation>
    <scope>NUCLEOTIDE SEQUENCE [LARGE SCALE GENOMIC DNA]</scope>
</reference>
<name>A0A4Y2INB1_ARAVE</name>
<gene>
    <name evidence="1" type="ORF">AVEN_104864_1</name>
</gene>
<sequence>MCSSNTRVEASRISYLAIALHYTSQFAIKIQVEELYFFMIDVKVLRANCWSTYLFDCQYLFHGRNTVDGVNHLTSIEHEPSWLGLDFFFRRECSLDQYVHRQLLSNPAVCSLPAV</sequence>
<dbReference type="Proteomes" id="UP000499080">
    <property type="component" value="Unassembled WGS sequence"/>
</dbReference>
<protein>
    <submittedName>
        <fullName evidence="1">Uncharacterized protein</fullName>
    </submittedName>
</protein>
<organism evidence="1 2">
    <name type="scientific">Araneus ventricosus</name>
    <name type="common">Orbweaver spider</name>
    <name type="synonym">Epeira ventricosa</name>
    <dbReference type="NCBI Taxonomy" id="182803"/>
    <lineage>
        <taxon>Eukaryota</taxon>
        <taxon>Metazoa</taxon>
        <taxon>Ecdysozoa</taxon>
        <taxon>Arthropoda</taxon>
        <taxon>Chelicerata</taxon>
        <taxon>Arachnida</taxon>
        <taxon>Araneae</taxon>
        <taxon>Araneomorphae</taxon>
        <taxon>Entelegynae</taxon>
        <taxon>Araneoidea</taxon>
        <taxon>Araneidae</taxon>
        <taxon>Araneus</taxon>
    </lineage>
</organism>